<proteinExistence type="inferred from homology"/>
<dbReference type="AlphaFoldDB" id="V8QN72"/>
<dbReference type="Proteomes" id="UP000018733">
    <property type="component" value="Unassembled WGS sequence"/>
</dbReference>
<dbReference type="EMBL" id="AYXT01000013">
    <property type="protein sequence ID" value="ETF00760.1"/>
    <property type="molecule type" value="Genomic_DNA"/>
</dbReference>
<dbReference type="PANTHER" id="PTHR42928:SF5">
    <property type="entry name" value="BLR1237 PROTEIN"/>
    <property type="match status" value="1"/>
</dbReference>
<dbReference type="eggNOG" id="COG3181">
    <property type="taxonomic scope" value="Bacteria"/>
</dbReference>
<dbReference type="Pfam" id="PF03401">
    <property type="entry name" value="TctC"/>
    <property type="match status" value="1"/>
</dbReference>
<dbReference type="HOGENOM" id="CLU_045683_0_0_4"/>
<protein>
    <submittedName>
        <fullName evidence="3">MFS transporter</fullName>
    </submittedName>
</protein>
<keyword evidence="4" id="KW-1185">Reference proteome</keyword>
<dbReference type="PANTHER" id="PTHR42928">
    <property type="entry name" value="TRICARBOXYLATE-BINDING PROTEIN"/>
    <property type="match status" value="1"/>
</dbReference>
<dbReference type="STRING" id="1424334.W822_20530"/>
<reference evidence="3 4" key="1">
    <citation type="journal article" date="2014" name="Genome Announc.">
        <title>Draft Genome Sequence of Advenella kashmirensis Strain W13003, a Polycyclic Aromatic Hydrocarbon-Degrading Bacterium.</title>
        <authorList>
            <person name="Wang X."/>
            <person name="Jin D."/>
            <person name="Zhou L."/>
            <person name="Wu L."/>
            <person name="An W."/>
            <person name="Zhao L."/>
        </authorList>
    </citation>
    <scope>NUCLEOTIDE SEQUENCE [LARGE SCALE GENOMIC DNA]</scope>
    <source>
        <strain evidence="3 4">W13003</strain>
    </source>
</reference>
<dbReference type="Gene3D" id="3.40.190.10">
    <property type="entry name" value="Periplasmic binding protein-like II"/>
    <property type="match status" value="1"/>
</dbReference>
<evidence type="ECO:0000313" key="4">
    <source>
        <dbReference type="Proteomes" id="UP000018733"/>
    </source>
</evidence>
<dbReference type="CDD" id="cd13578">
    <property type="entry name" value="PBP2_Bug27"/>
    <property type="match status" value="1"/>
</dbReference>
<comment type="caution">
    <text evidence="3">The sequence shown here is derived from an EMBL/GenBank/DDBJ whole genome shotgun (WGS) entry which is preliminary data.</text>
</comment>
<feature type="signal peptide" evidence="2">
    <location>
        <begin position="1"/>
        <end position="30"/>
    </location>
</feature>
<dbReference type="PIRSF" id="PIRSF017082">
    <property type="entry name" value="YflP"/>
    <property type="match status" value="1"/>
</dbReference>
<evidence type="ECO:0000256" key="2">
    <source>
        <dbReference type="SAM" id="SignalP"/>
    </source>
</evidence>
<dbReference type="PATRIC" id="fig|1424334.3.peg.4118"/>
<accession>V8QN72</accession>
<keyword evidence="2" id="KW-0732">Signal</keyword>
<sequence>MKLNRRSNPMFGLKPCMLAILLASPAVVLAAYPEQPIRLIVPHPAGGSSDILARTMAAAMSKDLRQSIVVENKGGGNGAIAAQTVATAKPDGYTLLLATASTHGINPTLYSKLNYDAVKDFAPVTLFATVPNVLVVGGNHKEMKGLKDLIQYMKDNPGKTNMGSAGSGTPGHLAGVMLKDAEKLDLVHVPFKGGAPAISALIGGQTDFMFTTIPGAISHIKAGSIKGLAVSSAERSEALPDLPTVAEAAVPGFEAVSWHGLVAPAGTPQNVIDTLYQSASKALAGEEVKSKLAHEGARAAKMTPGEFGSFIQAQIGTWGKAVKSSGARAD</sequence>
<dbReference type="InterPro" id="IPR042100">
    <property type="entry name" value="Bug_dom1"/>
</dbReference>
<comment type="similarity">
    <text evidence="1">Belongs to the UPF0065 (bug) family.</text>
</comment>
<name>V8QN72_9BURK</name>
<dbReference type="Gene3D" id="3.40.190.150">
    <property type="entry name" value="Bordetella uptake gene, domain 1"/>
    <property type="match status" value="1"/>
</dbReference>
<evidence type="ECO:0000256" key="1">
    <source>
        <dbReference type="ARBA" id="ARBA00006987"/>
    </source>
</evidence>
<organism evidence="3 4">
    <name type="scientific">Advenella kashmirensis W13003</name>
    <dbReference type="NCBI Taxonomy" id="1424334"/>
    <lineage>
        <taxon>Bacteria</taxon>
        <taxon>Pseudomonadati</taxon>
        <taxon>Pseudomonadota</taxon>
        <taxon>Betaproteobacteria</taxon>
        <taxon>Burkholderiales</taxon>
        <taxon>Alcaligenaceae</taxon>
    </lineage>
</organism>
<evidence type="ECO:0000313" key="3">
    <source>
        <dbReference type="EMBL" id="ETF00760.1"/>
    </source>
</evidence>
<feature type="chain" id="PRO_5004772926" evidence="2">
    <location>
        <begin position="31"/>
        <end position="330"/>
    </location>
</feature>
<dbReference type="SUPFAM" id="SSF53850">
    <property type="entry name" value="Periplasmic binding protein-like II"/>
    <property type="match status" value="1"/>
</dbReference>
<gene>
    <name evidence="3" type="ORF">W822_20530</name>
</gene>
<dbReference type="InterPro" id="IPR005064">
    <property type="entry name" value="BUG"/>
</dbReference>